<dbReference type="RefSeq" id="WP_167315367.1">
    <property type="nucleotide sequence ID" value="NZ_CP050267.1"/>
</dbReference>
<dbReference type="Proteomes" id="UP000501408">
    <property type="component" value="Chromosome 2"/>
</dbReference>
<comment type="similarity">
    <text evidence="2">Belongs to the HAD-like hydrolase superfamily. CbbY/CbbZ/Gph/YieH family.</text>
</comment>
<dbReference type="Gene3D" id="3.40.50.1000">
    <property type="entry name" value="HAD superfamily/HAD-like"/>
    <property type="match status" value="1"/>
</dbReference>
<dbReference type="PANTHER" id="PTHR46193:SF10">
    <property type="entry name" value="6-PHOSPHOGLUCONATE PHOSPHATASE"/>
    <property type="match status" value="1"/>
</dbReference>
<dbReference type="SFLD" id="SFLDG01129">
    <property type="entry name" value="C1.5:_HAD__Beta-PGM__Phosphata"/>
    <property type="match status" value="1"/>
</dbReference>
<keyword evidence="3" id="KW-0479">Metal-binding</keyword>
<dbReference type="PANTHER" id="PTHR46193">
    <property type="entry name" value="6-PHOSPHOGLUCONATE PHOSPHATASE"/>
    <property type="match status" value="1"/>
</dbReference>
<evidence type="ECO:0000313" key="6">
    <source>
        <dbReference type="Proteomes" id="UP000501408"/>
    </source>
</evidence>
<dbReference type="InterPro" id="IPR051600">
    <property type="entry name" value="Beta-PGM-like"/>
</dbReference>
<reference evidence="5 6" key="1">
    <citation type="submission" date="2020-03" db="EMBL/GenBank/DDBJ databases">
        <title>Genome mining reveals the biosynthetic pathways of PHA and ectoines of the halophilic strain Salinivibrio costicola M318 isolated from fermented shrimp paste.</title>
        <authorList>
            <person name="Doan T.V."/>
            <person name="Tran L.T."/>
            <person name="Trieu T.A."/>
            <person name="Nguyen Q.V."/>
            <person name="Quach T.N."/>
            <person name="Phi T.Q."/>
            <person name="Kumar S."/>
        </authorList>
    </citation>
    <scope>NUCLEOTIDE SEQUENCE [LARGE SCALE GENOMIC DNA]</scope>
    <source>
        <strain evidence="5 6">M318</strain>
    </source>
</reference>
<evidence type="ECO:0000256" key="1">
    <source>
        <dbReference type="ARBA" id="ARBA00001946"/>
    </source>
</evidence>
<protein>
    <submittedName>
        <fullName evidence="5">HAD-IA family hydrolase</fullName>
    </submittedName>
</protein>
<evidence type="ECO:0000256" key="4">
    <source>
        <dbReference type="ARBA" id="ARBA00022842"/>
    </source>
</evidence>
<dbReference type="InterPro" id="IPR006439">
    <property type="entry name" value="HAD-SF_hydro_IA"/>
</dbReference>
<dbReference type="SUPFAM" id="SSF56784">
    <property type="entry name" value="HAD-like"/>
    <property type="match status" value="1"/>
</dbReference>
<proteinExistence type="inferred from homology"/>
<dbReference type="InterPro" id="IPR036412">
    <property type="entry name" value="HAD-like_sf"/>
</dbReference>
<evidence type="ECO:0000256" key="3">
    <source>
        <dbReference type="ARBA" id="ARBA00022723"/>
    </source>
</evidence>
<evidence type="ECO:0000256" key="2">
    <source>
        <dbReference type="ARBA" id="ARBA00006171"/>
    </source>
</evidence>
<dbReference type="NCBIfam" id="TIGR01509">
    <property type="entry name" value="HAD-SF-IA-v3"/>
    <property type="match status" value="1"/>
</dbReference>
<comment type="cofactor">
    <cofactor evidence="1">
        <name>Mg(2+)</name>
        <dbReference type="ChEBI" id="CHEBI:18420"/>
    </cofactor>
</comment>
<evidence type="ECO:0000313" key="5">
    <source>
        <dbReference type="EMBL" id="QIR07876.1"/>
    </source>
</evidence>
<dbReference type="Pfam" id="PF13419">
    <property type="entry name" value="HAD_2"/>
    <property type="match status" value="1"/>
</dbReference>
<organism evidence="5 6">
    <name type="scientific">Salinivibrio costicola</name>
    <name type="common">Vibrio costicola</name>
    <dbReference type="NCBI Taxonomy" id="51367"/>
    <lineage>
        <taxon>Bacteria</taxon>
        <taxon>Pseudomonadati</taxon>
        <taxon>Pseudomonadota</taxon>
        <taxon>Gammaproteobacteria</taxon>
        <taxon>Vibrionales</taxon>
        <taxon>Vibrionaceae</taxon>
        <taxon>Salinivibrio</taxon>
    </lineage>
</organism>
<dbReference type="InterPro" id="IPR023214">
    <property type="entry name" value="HAD_sf"/>
</dbReference>
<keyword evidence="5" id="KW-0378">Hydrolase</keyword>
<dbReference type="InterPro" id="IPR041492">
    <property type="entry name" value="HAD_2"/>
</dbReference>
<dbReference type="EMBL" id="CP050267">
    <property type="protein sequence ID" value="QIR07876.1"/>
    <property type="molecule type" value="Genomic_DNA"/>
</dbReference>
<dbReference type="SFLD" id="SFLDG01135">
    <property type="entry name" value="C1.5.6:_HAD__Beta-PGM__Phospha"/>
    <property type="match status" value="1"/>
</dbReference>
<sequence>MEHFTLEEPIACVIFDCDGTLVDSEKLSHQALVATFASFGVAIDLQESLDHFEGGKLTDVLRQTCERYAVQLPIDQLEPRYRTLCHQLFEQSLQPTTGIEEVLKTLASQGIEMCVTSNGPTEKMAHALTLTGLMPYFENRLFSAFDTNSWKPAPDLLHYAAMNMACPSQQCIFIDDTNRGIQAGINANMRTIHFNANPNALTTAHPLVHREYSAEGLKQLFYQAYVAISP</sequence>
<dbReference type="PRINTS" id="PR00413">
    <property type="entry name" value="HADHALOGNASE"/>
</dbReference>
<keyword evidence="6" id="KW-1185">Reference proteome</keyword>
<dbReference type="InterPro" id="IPR023198">
    <property type="entry name" value="PGP-like_dom2"/>
</dbReference>
<dbReference type="SFLD" id="SFLDS00003">
    <property type="entry name" value="Haloacid_Dehalogenase"/>
    <property type="match status" value="1"/>
</dbReference>
<dbReference type="Gene3D" id="1.10.150.240">
    <property type="entry name" value="Putative phosphatase, domain 2"/>
    <property type="match status" value="1"/>
</dbReference>
<dbReference type="GO" id="GO:0016787">
    <property type="term" value="F:hydrolase activity"/>
    <property type="evidence" value="ECO:0007669"/>
    <property type="project" value="UniProtKB-KW"/>
</dbReference>
<gene>
    <name evidence="5" type="ORF">HBA18_15945</name>
</gene>
<name>A0ABX6KB98_SALCS</name>
<keyword evidence="4" id="KW-0460">Magnesium</keyword>
<accession>A0ABX6KB98</accession>